<dbReference type="Pfam" id="PF00204">
    <property type="entry name" value="DNA_gyraseB"/>
    <property type="match status" value="1"/>
</dbReference>
<keyword evidence="10" id="KW-0238">DNA-binding</keyword>
<dbReference type="PRINTS" id="PR00418">
    <property type="entry name" value="TPI2FAMILY"/>
</dbReference>
<evidence type="ECO:0000256" key="12">
    <source>
        <dbReference type="SAM" id="MobiDB-lite"/>
    </source>
</evidence>
<feature type="region of interest" description="Disordered" evidence="12">
    <location>
        <begin position="681"/>
        <end position="708"/>
    </location>
</feature>
<dbReference type="InterPro" id="IPR020568">
    <property type="entry name" value="Ribosomal_Su5_D2-typ_SF"/>
</dbReference>
<dbReference type="GO" id="GO:0046872">
    <property type="term" value="F:metal ion binding"/>
    <property type="evidence" value="ECO:0007669"/>
    <property type="project" value="UniProtKB-KW"/>
</dbReference>
<dbReference type="InterPro" id="IPR013759">
    <property type="entry name" value="Topo_IIA_B_C"/>
</dbReference>
<dbReference type="GO" id="GO:0005524">
    <property type="term" value="F:ATP binding"/>
    <property type="evidence" value="ECO:0007669"/>
    <property type="project" value="UniProtKB-KW"/>
</dbReference>
<dbReference type="EMBL" id="LR593887">
    <property type="protein sequence ID" value="VTR97463.1"/>
    <property type="molecule type" value="Genomic_DNA"/>
</dbReference>
<dbReference type="Pfam" id="PF00986">
    <property type="entry name" value="DNA_gyraseB_C"/>
    <property type="match status" value="1"/>
</dbReference>
<keyword evidence="5" id="KW-0479">Metal-binding</keyword>
<dbReference type="EMBL" id="LR586016">
    <property type="protein sequence ID" value="VIP01019.1"/>
    <property type="molecule type" value="Genomic_DNA"/>
</dbReference>
<comment type="similarity">
    <text evidence="3">Belongs to the type II topoisomerase GyrB family.</text>
</comment>
<dbReference type="RefSeq" id="WP_162656225.1">
    <property type="nucleotide sequence ID" value="NZ_LR593887.1"/>
</dbReference>
<name>A0A6C2YIC9_9BACT</name>
<evidence type="ECO:0000256" key="3">
    <source>
        <dbReference type="ARBA" id="ARBA00010708"/>
    </source>
</evidence>
<evidence type="ECO:0000259" key="13">
    <source>
        <dbReference type="PROSITE" id="PS50880"/>
    </source>
</evidence>
<dbReference type="InParanoid" id="A0A6C2YIC9"/>
<keyword evidence="11" id="KW-0413">Isomerase</keyword>
<dbReference type="Gene3D" id="3.30.230.10">
    <property type="match status" value="1"/>
</dbReference>
<dbReference type="GO" id="GO:0003677">
    <property type="term" value="F:DNA binding"/>
    <property type="evidence" value="ECO:0007669"/>
    <property type="project" value="UniProtKB-KW"/>
</dbReference>
<dbReference type="SUPFAM" id="SSF54211">
    <property type="entry name" value="Ribosomal protein S5 domain 2-like"/>
    <property type="match status" value="1"/>
</dbReference>
<organism evidence="14">
    <name type="scientific">Tuwongella immobilis</name>
    <dbReference type="NCBI Taxonomy" id="692036"/>
    <lineage>
        <taxon>Bacteria</taxon>
        <taxon>Pseudomonadati</taxon>
        <taxon>Planctomycetota</taxon>
        <taxon>Planctomycetia</taxon>
        <taxon>Gemmatales</taxon>
        <taxon>Gemmataceae</taxon>
        <taxon>Tuwongella</taxon>
    </lineage>
</organism>
<dbReference type="Pfam" id="PF02518">
    <property type="entry name" value="HATPase_c"/>
    <property type="match status" value="1"/>
</dbReference>
<dbReference type="Proteomes" id="UP000464378">
    <property type="component" value="Chromosome"/>
</dbReference>
<keyword evidence="15" id="KW-1185">Reference proteome</keyword>
<dbReference type="InterPro" id="IPR013760">
    <property type="entry name" value="Topo_IIA-like_dom_sf"/>
</dbReference>
<feature type="compositionally biased region" description="Low complexity" evidence="12">
    <location>
        <begin position="694"/>
        <end position="707"/>
    </location>
</feature>
<dbReference type="PROSITE" id="PS50880">
    <property type="entry name" value="TOPRIM"/>
    <property type="match status" value="1"/>
</dbReference>
<feature type="region of interest" description="Disordered" evidence="12">
    <location>
        <begin position="1"/>
        <end position="27"/>
    </location>
</feature>
<dbReference type="CDD" id="cd16928">
    <property type="entry name" value="HATPase_GyrB-like"/>
    <property type="match status" value="1"/>
</dbReference>
<dbReference type="PANTHER" id="PTHR45866:SF1">
    <property type="entry name" value="DNA GYRASE SUBUNIT B, MITOCHONDRIAL"/>
    <property type="match status" value="1"/>
</dbReference>
<evidence type="ECO:0000256" key="10">
    <source>
        <dbReference type="ARBA" id="ARBA00023125"/>
    </source>
</evidence>
<proteinExistence type="inferred from homology"/>
<dbReference type="Pfam" id="PF01751">
    <property type="entry name" value="Toprim"/>
    <property type="match status" value="1"/>
</dbReference>
<accession>A0A6C2YIC9</accession>
<evidence type="ECO:0000256" key="4">
    <source>
        <dbReference type="ARBA" id="ARBA00012895"/>
    </source>
</evidence>
<dbReference type="InterPro" id="IPR013506">
    <property type="entry name" value="Topo_IIA_bsu_dom2"/>
</dbReference>
<evidence type="ECO:0000256" key="9">
    <source>
        <dbReference type="ARBA" id="ARBA00023029"/>
    </source>
</evidence>
<dbReference type="KEGG" id="tim:GMBLW1_29410"/>
<evidence type="ECO:0000313" key="14">
    <source>
        <dbReference type="EMBL" id="VIP01019.1"/>
    </source>
</evidence>
<sequence length="859" mass="95047">MTPASTPEPDTAVADAEARNRGGEYTQDSVQVLRDAAHIRKRPGNYIPDTGSRGLHHLVYELVYNSVDEALAGFCKTITVTIHLDGTLSVRDDGRGIPVEMHPGEGRPTLEVVLTTVGAGGKFDNNAYKVSAGLHGMGAKAVTALSAWTEAQVRRDGRTYVQEYEAGRAVTTVRDIGAADHTGTKITFRPDPEIFKDATFVYDTLEDRLRELAFLNRALRITLMDERTGQTESFFYEGGIGEYVAWMNRDDSPDHPPIYIHKVADRMQVEVALQYSQIEGDRVRAYANNAYNPSGGTHLSGFRAALTRTLNAYGEKENLFKGDLKPIGDDFSKGLTAVVSVQLAEPQFESQTKVRLNNPEVAGVVSSAVSEALSKYLEENPKDAGKIIRRAMLAAEEREAIAKAREALRKRKNILSNGGLPGKLMDCTSKGDDCELFLVEGDSAGGSAEGGRDRKFQAVLPLRGKPLNVEKAQLETMLKNEEIVSIISAIGIDIGNPEDVSKIRYGKIIILTDADVDGQHIRTLLLTFFFRQMRKLVEAGHIYVARPPLFKVVHKKQKQFVQTNEALHQALMERGRTGAVLEVGIEGEPRLITGETLNSLLAVLDELEHSLNVLERRGLSLAMFQPMLKDHTLPVFRVRLGAEEHWFYTSAEVDEFRKQKSAQLGRELIIADTLLSQFTQSGQSATGGDAGQKTATPATPASTPAPSADDDVQMYLQELQEIRGLNRALAKFAALGFAFEDLIPLQRIAGREPPIRYHLVNGEQRKAMPHLRVLTHEIRRMGEKGWAITRFKGLGEMDADELWDTTLDPSKRMLLQVSLVDAQKADDMFRVLMGDEVEGRRKFIFQHGIDLKELDYGGA</sequence>
<dbReference type="SMART" id="SM00387">
    <property type="entry name" value="HATPase_c"/>
    <property type="match status" value="1"/>
</dbReference>
<evidence type="ECO:0000256" key="6">
    <source>
        <dbReference type="ARBA" id="ARBA00022741"/>
    </source>
</evidence>
<evidence type="ECO:0000313" key="15">
    <source>
        <dbReference type="Proteomes" id="UP000464378"/>
    </source>
</evidence>
<dbReference type="InterPro" id="IPR002288">
    <property type="entry name" value="DNA_gyrase_B_C"/>
</dbReference>
<dbReference type="EC" id="5.6.2.2" evidence="4"/>
<dbReference type="PROSITE" id="PS00177">
    <property type="entry name" value="TOPOISOMERASE_II"/>
    <property type="match status" value="1"/>
</dbReference>
<dbReference type="InterPro" id="IPR018522">
    <property type="entry name" value="TopoIIA_CS"/>
</dbReference>
<dbReference type="SUPFAM" id="SSF55874">
    <property type="entry name" value="ATPase domain of HSP90 chaperone/DNA topoisomerase II/histidine kinase"/>
    <property type="match status" value="1"/>
</dbReference>
<dbReference type="InterPro" id="IPR003594">
    <property type="entry name" value="HATPase_dom"/>
</dbReference>
<dbReference type="PRINTS" id="PR01159">
    <property type="entry name" value="DNAGYRASEB"/>
</dbReference>
<dbReference type="Gene3D" id="3.40.50.670">
    <property type="match status" value="2"/>
</dbReference>
<dbReference type="NCBIfam" id="NF011501">
    <property type="entry name" value="PRK14939.1"/>
    <property type="match status" value="1"/>
</dbReference>
<dbReference type="GO" id="GO:0003918">
    <property type="term" value="F:DNA topoisomerase type II (double strand cut, ATP-hydrolyzing) activity"/>
    <property type="evidence" value="ECO:0007669"/>
    <property type="project" value="UniProtKB-EC"/>
</dbReference>
<dbReference type="FunFam" id="3.40.50.670:FF:000001">
    <property type="entry name" value="DNA topoisomerase 2"/>
    <property type="match status" value="1"/>
</dbReference>
<evidence type="ECO:0000256" key="8">
    <source>
        <dbReference type="ARBA" id="ARBA00022842"/>
    </source>
</evidence>
<evidence type="ECO:0000256" key="7">
    <source>
        <dbReference type="ARBA" id="ARBA00022840"/>
    </source>
</evidence>
<dbReference type="Gene3D" id="3.30.565.10">
    <property type="entry name" value="Histidine kinase-like ATPase, C-terminal domain"/>
    <property type="match status" value="1"/>
</dbReference>
<keyword evidence="8" id="KW-0460">Magnesium</keyword>
<dbReference type="InterPro" id="IPR001241">
    <property type="entry name" value="Topo_IIA"/>
</dbReference>
<dbReference type="PANTHER" id="PTHR45866">
    <property type="entry name" value="DNA GYRASE/TOPOISOMERASE SUBUNIT B"/>
    <property type="match status" value="1"/>
</dbReference>
<dbReference type="InterPro" id="IPR036890">
    <property type="entry name" value="HATPase_C_sf"/>
</dbReference>
<comment type="cofactor">
    <cofactor evidence="2">
        <name>Mg(2+)</name>
        <dbReference type="ChEBI" id="CHEBI:18420"/>
    </cofactor>
</comment>
<gene>
    <name evidence="14" type="ORF">GMBLW1_29410</name>
</gene>
<keyword evidence="9" id="KW-0799">Topoisomerase</keyword>
<evidence type="ECO:0000256" key="11">
    <source>
        <dbReference type="ARBA" id="ARBA00023235"/>
    </source>
</evidence>
<reference evidence="14" key="1">
    <citation type="submission" date="2019-04" db="EMBL/GenBank/DDBJ databases">
        <authorList>
            <consortium name="Science for Life Laboratories"/>
        </authorList>
    </citation>
    <scope>NUCLEOTIDE SEQUENCE</scope>
    <source>
        <strain evidence="14">MBLW1</strain>
    </source>
</reference>
<dbReference type="GO" id="GO:0006265">
    <property type="term" value="P:DNA topological change"/>
    <property type="evidence" value="ECO:0007669"/>
    <property type="project" value="InterPro"/>
</dbReference>
<dbReference type="SMART" id="SM00433">
    <property type="entry name" value="TOP2c"/>
    <property type="match status" value="1"/>
</dbReference>
<dbReference type="CDD" id="cd00822">
    <property type="entry name" value="TopoII_Trans_DNA_gyrase"/>
    <property type="match status" value="1"/>
</dbReference>
<evidence type="ECO:0000256" key="1">
    <source>
        <dbReference type="ARBA" id="ARBA00000185"/>
    </source>
</evidence>
<protein>
    <recommendedName>
        <fullName evidence="4">DNA topoisomerase (ATP-hydrolyzing)</fullName>
        <ecNumber evidence="4">5.6.2.2</ecNumber>
    </recommendedName>
</protein>
<dbReference type="InterPro" id="IPR006171">
    <property type="entry name" value="TOPRIM_dom"/>
</dbReference>
<dbReference type="SUPFAM" id="SSF56719">
    <property type="entry name" value="Type II DNA topoisomerase"/>
    <property type="match status" value="2"/>
</dbReference>
<feature type="domain" description="Toprim" evidence="13">
    <location>
        <begin position="434"/>
        <end position="548"/>
    </location>
</feature>
<dbReference type="FunCoup" id="A0A6C2YIC9">
    <property type="interactions" value="401"/>
</dbReference>
<dbReference type="InterPro" id="IPR000565">
    <property type="entry name" value="Topo_IIA_B"/>
</dbReference>
<keyword evidence="7" id="KW-0067">ATP-binding</keyword>
<dbReference type="AlphaFoldDB" id="A0A6C2YIC9"/>
<evidence type="ECO:0000256" key="2">
    <source>
        <dbReference type="ARBA" id="ARBA00001946"/>
    </source>
</evidence>
<keyword evidence="6" id="KW-0547">Nucleotide-binding</keyword>
<comment type="catalytic activity">
    <reaction evidence="1">
        <text>ATP-dependent breakage, passage and rejoining of double-stranded DNA.</text>
        <dbReference type="EC" id="5.6.2.2"/>
    </reaction>
</comment>
<evidence type="ECO:0000256" key="5">
    <source>
        <dbReference type="ARBA" id="ARBA00022723"/>
    </source>
</evidence>
<dbReference type="InterPro" id="IPR014721">
    <property type="entry name" value="Ribsml_uS5_D2-typ_fold_subgr"/>
</dbReference>